<reference evidence="2 3" key="1">
    <citation type="journal article" date="2013" name="Genome Biol. Evol.">
        <title>Comparison of metabolic capacities and inference of gene content evolution in mosquito-associated Spiroplasma diminutum and S. taiwanense.</title>
        <authorList>
            <person name="Lo W.S."/>
            <person name="Ku C."/>
            <person name="Chen L.L."/>
            <person name="Chang T.H."/>
            <person name="Kuo C.H."/>
        </authorList>
    </citation>
    <scope>NUCLEOTIDE SEQUENCE [LARGE SCALE GENOMIC DNA]</scope>
    <source>
        <strain evidence="2">CT-1</strain>
    </source>
</reference>
<organism evidence="2 3">
    <name type="scientific">Spiroplasma taiwanense CT-1</name>
    <dbReference type="NCBI Taxonomy" id="1276220"/>
    <lineage>
        <taxon>Bacteria</taxon>
        <taxon>Bacillati</taxon>
        <taxon>Mycoplasmatota</taxon>
        <taxon>Mollicutes</taxon>
        <taxon>Entomoplasmatales</taxon>
        <taxon>Spiroplasmataceae</taxon>
        <taxon>Spiroplasma</taxon>
    </lineage>
</organism>
<dbReference type="HOGENOM" id="CLU_013985_3_6_14"/>
<dbReference type="PATRIC" id="fig|1276220.3.peg.553"/>
<dbReference type="InterPro" id="IPR051531">
    <property type="entry name" value="N-acetyltransferase"/>
</dbReference>
<dbReference type="CDD" id="cd04301">
    <property type="entry name" value="NAT_SF"/>
    <property type="match status" value="1"/>
</dbReference>
<dbReference type="Proteomes" id="UP000014984">
    <property type="component" value="Chromosome"/>
</dbReference>
<dbReference type="STRING" id="1276220.STAIW_v1c05430"/>
<dbReference type="RefSeq" id="WP_020834307.1">
    <property type="nucleotide sequence ID" value="NC_021846.1"/>
</dbReference>
<dbReference type="InterPro" id="IPR000182">
    <property type="entry name" value="GNAT_dom"/>
</dbReference>
<sequence>MEELKKMLPLIELDRIILRTFKFEDANDIYEYCSNLENIKWISVEQHKTLEDSINSIENYFLKPHYGKYAIVLKEENKVIGAIDIRLKENMIYDIGYVINSKYQQKGYGKEALKGLIDSCFSLTNIKEILIKVDIENNASNHLANTVSTKIIRQEEQNNPKFSEPRILNIYQVLKNQFKLGFLIYIF</sequence>
<dbReference type="OrthoDB" id="389566at2"/>
<keyword evidence="3" id="KW-1185">Reference proteome</keyword>
<feature type="domain" description="N-acetyltransferase" evidence="1">
    <location>
        <begin position="16"/>
        <end position="187"/>
    </location>
</feature>
<evidence type="ECO:0000313" key="2">
    <source>
        <dbReference type="EMBL" id="AGR41168.1"/>
    </source>
</evidence>
<dbReference type="AlphaFoldDB" id="S5MBM5"/>
<accession>S5MBM5</accession>
<dbReference type="KEGG" id="stai:STAIW_v1c05430"/>
<dbReference type="Pfam" id="PF13302">
    <property type="entry name" value="Acetyltransf_3"/>
    <property type="match status" value="1"/>
</dbReference>
<dbReference type="PANTHER" id="PTHR43792">
    <property type="entry name" value="GNAT FAMILY, PUTATIVE (AFU_ORTHOLOGUE AFUA_3G00765)-RELATED-RELATED"/>
    <property type="match status" value="1"/>
</dbReference>
<evidence type="ECO:0000259" key="1">
    <source>
        <dbReference type="PROSITE" id="PS51186"/>
    </source>
</evidence>
<dbReference type="EMBL" id="CP005074">
    <property type="protein sequence ID" value="AGR41168.1"/>
    <property type="molecule type" value="Genomic_DNA"/>
</dbReference>
<name>S5MBM5_9MOLU</name>
<keyword evidence="2" id="KW-0808">Transferase</keyword>
<dbReference type="InterPro" id="IPR016181">
    <property type="entry name" value="Acyl_CoA_acyltransferase"/>
</dbReference>
<proteinExistence type="predicted"/>
<dbReference type="PROSITE" id="PS51186">
    <property type="entry name" value="GNAT"/>
    <property type="match status" value="1"/>
</dbReference>
<dbReference type="eggNOG" id="COG1670">
    <property type="taxonomic scope" value="Bacteria"/>
</dbReference>
<dbReference type="Gene3D" id="3.40.630.30">
    <property type="match status" value="1"/>
</dbReference>
<gene>
    <name evidence="2" type="ORF">STAIW_v1c05430</name>
</gene>
<evidence type="ECO:0000313" key="3">
    <source>
        <dbReference type="Proteomes" id="UP000014984"/>
    </source>
</evidence>
<dbReference type="SUPFAM" id="SSF55729">
    <property type="entry name" value="Acyl-CoA N-acyltransferases (Nat)"/>
    <property type="match status" value="1"/>
</dbReference>
<dbReference type="PANTHER" id="PTHR43792:SF1">
    <property type="entry name" value="N-ACETYLTRANSFERASE DOMAIN-CONTAINING PROTEIN"/>
    <property type="match status" value="1"/>
</dbReference>
<protein>
    <submittedName>
        <fullName evidence="2">Acetyltransferase, GNAT family</fullName>
    </submittedName>
</protein>
<dbReference type="GO" id="GO:0016747">
    <property type="term" value="F:acyltransferase activity, transferring groups other than amino-acyl groups"/>
    <property type="evidence" value="ECO:0007669"/>
    <property type="project" value="InterPro"/>
</dbReference>